<dbReference type="Proteomes" id="UP000033200">
    <property type="component" value="Chromosome"/>
</dbReference>
<evidence type="ECO:0000313" key="2">
    <source>
        <dbReference type="Proteomes" id="UP000033200"/>
    </source>
</evidence>
<gene>
    <name evidence="1" type="ORF">MC45_07080</name>
</gene>
<dbReference type="AlphaFoldDB" id="A0A097EF45"/>
<sequence>MPIALLIAAALAGAAGPDDDPPAVPDAELATMRGGLLLPNGLNVAIGIDIQTRIDGVLALHTIYSSEGPNAGVRVYTDGTTSPSAAPGTVTVATGDPDWPTVSVSRTPTGTTVTAPGSDTPASVNIVAGPATGWLDAAGQTLVPVTANGPAVTASSGSVRLTSDDRGTQVALVTPATEIRHLVGQATGAVIANTGNDRAIDTVSTINVNLVGLPVALMNGVLLVNRIAADAAGQR</sequence>
<dbReference type="eggNOG" id="ENOG50303KP">
    <property type="taxonomic scope" value="Bacteria"/>
</dbReference>
<accession>A0A097EF45</accession>
<proteinExistence type="predicted"/>
<dbReference type="HOGENOM" id="CLU_1179610_0_0_5"/>
<dbReference type="RefSeq" id="WP_038661241.1">
    <property type="nucleotide sequence ID" value="NZ_CP009571.1"/>
</dbReference>
<name>A0A097EF45_9SPHN</name>
<protein>
    <submittedName>
        <fullName evidence="1">Uncharacterized protein</fullName>
    </submittedName>
</protein>
<dbReference type="STRING" id="1549858.MC45_07080"/>
<dbReference type="EMBL" id="CP009571">
    <property type="protein sequence ID" value="AIT06194.1"/>
    <property type="molecule type" value="Genomic_DNA"/>
</dbReference>
<evidence type="ECO:0000313" key="1">
    <source>
        <dbReference type="EMBL" id="AIT06194.1"/>
    </source>
</evidence>
<organism evidence="1 2">
    <name type="scientific">Sphingomonas taxi</name>
    <dbReference type="NCBI Taxonomy" id="1549858"/>
    <lineage>
        <taxon>Bacteria</taxon>
        <taxon>Pseudomonadati</taxon>
        <taxon>Pseudomonadota</taxon>
        <taxon>Alphaproteobacteria</taxon>
        <taxon>Sphingomonadales</taxon>
        <taxon>Sphingomonadaceae</taxon>
        <taxon>Sphingomonas</taxon>
    </lineage>
</organism>
<dbReference type="KEGG" id="stax:MC45_07080"/>
<keyword evidence="2" id="KW-1185">Reference proteome</keyword>
<reference evidence="1 2" key="1">
    <citation type="submission" date="2014-09" db="EMBL/GenBank/DDBJ databases">
        <title>Using Illumina technology Improving SMRT sequencing Genome Assembly by RASTools.</title>
        <authorList>
            <person name="Zhou Y."/>
            <person name="Ma T."/>
            <person name="Liu T."/>
        </authorList>
    </citation>
    <scope>NUCLEOTIDE SEQUENCE [LARGE SCALE GENOMIC DNA]</scope>
    <source>
        <strain evidence="1 2">ATCC 55669</strain>
    </source>
</reference>